<evidence type="ECO:0000256" key="2">
    <source>
        <dbReference type="SAM" id="Coils"/>
    </source>
</evidence>
<dbReference type="SMART" id="SM00471">
    <property type="entry name" value="HDc"/>
    <property type="match status" value="1"/>
</dbReference>
<dbReference type="SMART" id="SM00028">
    <property type="entry name" value="TPR"/>
    <property type="match status" value="5"/>
</dbReference>
<evidence type="ECO:0000256" key="1">
    <source>
        <dbReference type="PROSITE-ProRule" id="PRU00339"/>
    </source>
</evidence>
<gene>
    <name evidence="4" type="ORF">DC3_35480</name>
</gene>
<feature type="coiled-coil region" evidence="2">
    <location>
        <begin position="303"/>
        <end position="375"/>
    </location>
</feature>
<accession>A0A511N4Y3</accession>
<dbReference type="Gene3D" id="1.25.40.10">
    <property type="entry name" value="Tetratricopeptide repeat domain"/>
    <property type="match status" value="2"/>
</dbReference>
<dbReference type="EMBL" id="BJXB01000016">
    <property type="protein sequence ID" value="GEM47913.1"/>
    <property type="molecule type" value="Genomic_DNA"/>
</dbReference>
<feature type="domain" description="HD-GYP" evidence="3">
    <location>
        <begin position="383"/>
        <end position="569"/>
    </location>
</feature>
<dbReference type="Proteomes" id="UP000321306">
    <property type="component" value="Unassembled WGS sequence"/>
</dbReference>
<evidence type="ECO:0000259" key="3">
    <source>
        <dbReference type="PROSITE" id="PS51832"/>
    </source>
</evidence>
<organism evidence="4 5">
    <name type="scientific">Deinococcus cellulosilyticus (strain DSM 18568 / NBRC 106333 / KACC 11606 / 5516J-15)</name>
    <dbReference type="NCBI Taxonomy" id="1223518"/>
    <lineage>
        <taxon>Bacteria</taxon>
        <taxon>Thermotogati</taxon>
        <taxon>Deinococcota</taxon>
        <taxon>Deinococci</taxon>
        <taxon>Deinococcales</taxon>
        <taxon>Deinococcaceae</taxon>
        <taxon>Deinococcus</taxon>
    </lineage>
</organism>
<dbReference type="Gene3D" id="1.10.3210.10">
    <property type="entry name" value="Hypothetical protein af1432"/>
    <property type="match status" value="1"/>
</dbReference>
<dbReference type="InterPro" id="IPR052020">
    <property type="entry name" value="Cyclic_di-GMP/3'3'-cGAMP_PDE"/>
</dbReference>
<comment type="caution">
    <text evidence="4">The sequence shown here is derived from an EMBL/GenBank/DDBJ whole genome shotgun (WGS) entry which is preliminary data.</text>
</comment>
<dbReference type="InterPro" id="IPR011990">
    <property type="entry name" value="TPR-like_helical_dom_sf"/>
</dbReference>
<evidence type="ECO:0000313" key="4">
    <source>
        <dbReference type="EMBL" id="GEM47913.1"/>
    </source>
</evidence>
<proteinExistence type="predicted"/>
<dbReference type="SUPFAM" id="SSF48452">
    <property type="entry name" value="TPR-like"/>
    <property type="match status" value="2"/>
</dbReference>
<dbReference type="Pfam" id="PF13487">
    <property type="entry name" value="HD_5"/>
    <property type="match status" value="1"/>
</dbReference>
<reference evidence="4 5" key="1">
    <citation type="submission" date="2019-07" db="EMBL/GenBank/DDBJ databases">
        <title>Whole genome shotgun sequence of Deinococcus cellulosilyticus NBRC 106333.</title>
        <authorList>
            <person name="Hosoyama A."/>
            <person name="Uohara A."/>
            <person name="Ohji S."/>
            <person name="Ichikawa N."/>
        </authorList>
    </citation>
    <scope>NUCLEOTIDE SEQUENCE [LARGE SCALE GENOMIC DNA]</scope>
    <source>
        <strain evidence="4 5">NBRC 106333</strain>
    </source>
</reference>
<dbReference type="SUPFAM" id="SSF109604">
    <property type="entry name" value="HD-domain/PDEase-like"/>
    <property type="match status" value="1"/>
</dbReference>
<feature type="repeat" description="TPR" evidence="1">
    <location>
        <begin position="137"/>
        <end position="170"/>
    </location>
</feature>
<protein>
    <recommendedName>
        <fullName evidence="3">HD-GYP domain-containing protein</fullName>
    </recommendedName>
</protein>
<feature type="repeat" description="TPR" evidence="1">
    <location>
        <begin position="297"/>
        <end position="330"/>
    </location>
</feature>
<dbReference type="RefSeq" id="WP_186816100.1">
    <property type="nucleotide sequence ID" value="NZ_BJXB01000016.1"/>
</dbReference>
<dbReference type="PANTHER" id="PTHR45228">
    <property type="entry name" value="CYCLIC DI-GMP PHOSPHODIESTERASE TM_0186-RELATED"/>
    <property type="match status" value="1"/>
</dbReference>
<dbReference type="Pfam" id="PF13424">
    <property type="entry name" value="TPR_12"/>
    <property type="match status" value="1"/>
</dbReference>
<keyword evidence="1" id="KW-0802">TPR repeat</keyword>
<dbReference type="PROSITE" id="PS50005">
    <property type="entry name" value="TPR"/>
    <property type="match status" value="2"/>
</dbReference>
<dbReference type="InterPro" id="IPR037522">
    <property type="entry name" value="HD_GYP_dom"/>
</dbReference>
<evidence type="ECO:0000313" key="5">
    <source>
        <dbReference type="Proteomes" id="UP000321306"/>
    </source>
</evidence>
<dbReference type="AlphaFoldDB" id="A0A511N4Y3"/>
<dbReference type="PROSITE" id="PS51832">
    <property type="entry name" value="HD_GYP"/>
    <property type="match status" value="1"/>
</dbReference>
<dbReference type="CDD" id="cd00077">
    <property type="entry name" value="HDc"/>
    <property type="match status" value="1"/>
</dbReference>
<keyword evidence="5" id="KW-1185">Reference proteome</keyword>
<dbReference type="InterPro" id="IPR019734">
    <property type="entry name" value="TPR_rpt"/>
</dbReference>
<sequence length="569" mass="64189">MDHNSASASRLSGSAFSPNDQIETLLRESRSLLEKHPAQSLAKAQEALQMAELTGLFIPEALTHLSDSYRGIGQFQHSMDAARRALPMMAPDHPEYPRLLMSMGASATFLSLHSEGMSYLMQSLELARSREDRPLEFRVLNGIGANYVDIGELEQGAEHFRKALQVASQSQEISQDSVSMLNYNLSVTLNMQGKTQEALEPANRAIEIARHTGSAKRMAAALLQRGFLLLDLHQTLQAEQALLESLNISTEIEDPVTQQSCYLGLGKVKIALGQLREAVPLLEAAINPKYQTHYETQRAYIELIALHKNLHQYESALQRYEESIQLERELNNKQTDDRFQELEVKYRTELALREKAQAEKEREWLKGRNQMLKDLVQQRTEALERSQLEMLEALTTAGEHRDGETAQHTERVGEISKKVALKLGMSEVLAERVRVASKLHDIGKIAIPDEILLKPGKLTPEEYEQMKQHTLIGAQILSKSSSIMIRLACQIALSHHERWDGKGYPNGLFGEHIPIEARIVAIADVFDALTHVRPYKRAWTREEALREIQKAAGTQFDPWVVKAFLEVVE</sequence>
<dbReference type="InterPro" id="IPR003607">
    <property type="entry name" value="HD/PDEase_dom"/>
</dbReference>
<name>A0A511N4Y3_DEIC1</name>
<dbReference type="PANTHER" id="PTHR45228:SF8">
    <property type="entry name" value="TWO-COMPONENT RESPONSE REGULATOR-RELATED"/>
    <property type="match status" value="1"/>
</dbReference>
<keyword evidence="2" id="KW-0175">Coiled coil</keyword>